<protein>
    <submittedName>
        <fullName evidence="2">SAF domain-containing protein</fullName>
    </submittedName>
</protein>
<dbReference type="EMBL" id="JBHLTC010000028">
    <property type="protein sequence ID" value="MFC0626625.1"/>
    <property type="molecule type" value="Genomic_DNA"/>
</dbReference>
<dbReference type="CDD" id="cd11614">
    <property type="entry name" value="SAF_CpaB_FlgA_like"/>
    <property type="match status" value="1"/>
</dbReference>
<evidence type="ECO:0000313" key="3">
    <source>
        <dbReference type="Proteomes" id="UP001589890"/>
    </source>
</evidence>
<accession>A0ABV6QPQ9</accession>
<dbReference type="Proteomes" id="UP001589890">
    <property type="component" value="Unassembled WGS sequence"/>
</dbReference>
<dbReference type="Pfam" id="PF08666">
    <property type="entry name" value="SAF"/>
    <property type="match status" value="1"/>
</dbReference>
<organism evidence="2 3">
    <name type="scientific">Kribbella deserti</name>
    <dbReference type="NCBI Taxonomy" id="1926257"/>
    <lineage>
        <taxon>Bacteria</taxon>
        <taxon>Bacillati</taxon>
        <taxon>Actinomycetota</taxon>
        <taxon>Actinomycetes</taxon>
        <taxon>Propionibacteriales</taxon>
        <taxon>Kribbellaceae</taxon>
        <taxon>Kribbella</taxon>
    </lineage>
</organism>
<proteinExistence type="predicted"/>
<name>A0ABV6QPQ9_9ACTN</name>
<evidence type="ECO:0000313" key="2">
    <source>
        <dbReference type="EMBL" id="MFC0626625.1"/>
    </source>
</evidence>
<evidence type="ECO:0000259" key="1">
    <source>
        <dbReference type="SMART" id="SM00858"/>
    </source>
</evidence>
<feature type="domain" description="SAF" evidence="1">
    <location>
        <begin position="52"/>
        <end position="116"/>
    </location>
</feature>
<keyword evidence="3" id="KW-1185">Reference proteome</keyword>
<reference evidence="2 3" key="1">
    <citation type="submission" date="2024-09" db="EMBL/GenBank/DDBJ databases">
        <authorList>
            <person name="Sun Q."/>
            <person name="Mori K."/>
        </authorList>
    </citation>
    <scope>NUCLEOTIDE SEQUENCE [LARGE SCALE GENOMIC DNA]</scope>
    <source>
        <strain evidence="2 3">CGMCC 1.15906</strain>
    </source>
</reference>
<dbReference type="RefSeq" id="WP_380050464.1">
    <property type="nucleotide sequence ID" value="NZ_JBHLTC010000028.1"/>
</dbReference>
<comment type="caution">
    <text evidence="2">The sequence shown here is derived from an EMBL/GenBank/DDBJ whole genome shotgun (WGS) entry which is preliminary data.</text>
</comment>
<sequence>MADRSGFAAPSTPSQRNTRARWKDGRLVLGVLLVAATALTGAKLLSSADDTTSVWAAKRAIPAGSRISPEDLTRARVRFTSTDSAGQYVSADSRLDGLIAVRPIGVGEFVPKGATAAELDSERLEVPVSTQVGRLPADLAVGDEVDIWVAPKSAPATGADPPARKVWDQVRVVQIDAAKGVTGGMSRRQVLIGLEPADAAKLPTGLSAVALGEPVLVRRGR</sequence>
<dbReference type="InterPro" id="IPR013974">
    <property type="entry name" value="SAF"/>
</dbReference>
<gene>
    <name evidence="2" type="ORF">ACFFGN_21275</name>
</gene>
<dbReference type="SMART" id="SM00858">
    <property type="entry name" value="SAF"/>
    <property type="match status" value="1"/>
</dbReference>